<feature type="transmembrane region" description="Helical" evidence="1">
    <location>
        <begin position="319"/>
        <end position="342"/>
    </location>
</feature>
<dbReference type="InterPro" id="IPR011330">
    <property type="entry name" value="Glyco_hydro/deAcase_b/a-brl"/>
</dbReference>
<evidence type="ECO:0000313" key="2">
    <source>
        <dbReference type="EMBL" id="MCF2564193.1"/>
    </source>
</evidence>
<comment type="caution">
    <text evidence="2">The sequence shown here is derived from an EMBL/GenBank/DDBJ whole genome shotgun (WGS) entry which is preliminary data.</text>
</comment>
<gene>
    <name evidence="2" type="ORF">I6E12_08720</name>
</gene>
<accession>A0ABS9CGM3</accession>
<dbReference type="SUPFAM" id="SSF88713">
    <property type="entry name" value="Glycoside hydrolase/deacetylase"/>
    <property type="match status" value="1"/>
</dbReference>
<sequence>MKKRLYITVDTECHDINNQDRYLWGETRDGEHWGLEKILEEGKALKIPINFFVDIAEADRYGLDFVKNVVDLISEYKQPIFLHLHPNFITGDDERSYLWQYNESEQKQILHRAHVIWEELFADKKCVAFRAGRYGTDPKIYSLMRDEFGEGLVDLSYGSPGGKMCHLTKGEIGIDNVCKSYNGVIVFPNTTYVGLVLLGRTHNFGLDAAQTCLEEYKAVLKQNTVKNIILTMHSWNFIKTWFFRKGKVYKDKAALKRFRSMVEYAQKQGYEISSLDEFELISNESDQLVDLCETFSGKVCAFFYNFMRFQRMGRLSPKYFKLFGAFYTFITIVILFVVLLFIF</sequence>
<dbReference type="RefSeq" id="WP_301638308.1">
    <property type="nucleotide sequence ID" value="NZ_JADYTN010000018.1"/>
</dbReference>
<keyword evidence="3" id="KW-1185">Reference proteome</keyword>
<evidence type="ECO:0008006" key="4">
    <source>
        <dbReference type="Google" id="ProtNLM"/>
    </source>
</evidence>
<evidence type="ECO:0000256" key="1">
    <source>
        <dbReference type="SAM" id="Phobius"/>
    </source>
</evidence>
<dbReference type="Proteomes" id="UP001200470">
    <property type="component" value="Unassembled WGS sequence"/>
</dbReference>
<keyword evidence="1" id="KW-0812">Transmembrane</keyword>
<dbReference type="Gene3D" id="3.20.20.370">
    <property type="entry name" value="Glycoside hydrolase/deacetylase"/>
    <property type="match status" value="1"/>
</dbReference>
<reference evidence="2 3" key="1">
    <citation type="submission" date="2020-12" db="EMBL/GenBank/DDBJ databases">
        <title>Whole genome sequences of gut porcine anaerobes.</title>
        <authorList>
            <person name="Kubasova T."/>
            <person name="Jahodarova E."/>
            <person name="Rychlik I."/>
        </authorList>
    </citation>
    <scope>NUCLEOTIDE SEQUENCE [LARGE SCALE GENOMIC DNA]</scope>
    <source>
        <strain evidence="2 3">An925</strain>
    </source>
</reference>
<proteinExistence type="predicted"/>
<evidence type="ECO:0000313" key="3">
    <source>
        <dbReference type="Proteomes" id="UP001200470"/>
    </source>
</evidence>
<name>A0ABS9CGM3_9BACT</name>
<keyword evidence="1" id="KW-1133">Transmembrane helix</keyword>
<protein>
    <recommendedName>
        <fullName evidence="4">Polysaccharide deacetylase</fullName>
    </recommendedName>
</protein>
<dbReference type="EMBL" id="JADYTN010000018">
    <property type="protein sequence ID" value="MCF2564193.1"/>
    <property type="molecule type" value="Genomic_DNA"/>
</dbReference>
<organism evidence="2 3">
    <name type="scientific">Xylanibacter brevis</name>
    <dbReference type="NCBI Taxonomy" id="83231"/>
    <lineage>
        <taxon>Bacteria</taxon>
        <taxon>Pseudomonadati</taxon>
        <taxon>Bacteroidota</taxon>
        <taxon>Bacteroidia</taxon>
        <taxon>Bacteroidales</taxon>
        <taxon>Prevotellaceae</taxon>
        <taxon>Xylanibacter</taxon>
    </lineage>
</organism>
<keyword evidence="1" id="KW-0472">Membrane</keyword>